<evidence type="ECO:0000313" key="1">
    <source>
        <dbReference type="EnsemblPlants" id="PGSC0003DMT400086280"/>
    </source>
</evidence>
<evidence type="ECO:0000313" key="2">
    <source>
        <dbReference type="Proteomes" id="UP000011115"/>
    </source>
</evidence>
<dbReference type="AlphaFoldDB" id="M1DBE4"/>
<dbReference type="Proteomes" id="UP000011115">
    <property type="component" value="Unassembled WGS sequence"/>
</dbReference>
<dbReference type="EnsemblPlants" id="PGSC0003DMT400086280">
    <property type="protein sequence ID" value="PGSC0003DMT400086280"/>
    <property type="gene ID" value="PGSC0003DMG400035851"/>
</dbReference>
<reference evidence="2" key="1">
    <citation type="journal article" date="2011" name="Nature">
        <title>Genome sequence and analysis of the tuber crop potato.</title>
        <authorList>
            <consortium name="The Potato Genome Sequencing Consortium"/>
        </authorList>
    </citation>
    <scope>NUCLEOTIDE SEQUENCE [LARGE SCALE GENOMIC DNA]</scope>
    <source>
        <strain evidence="2">cv. DM1-3 516 R44</strain>
    </source>
</reference>
<dbReference type="Gramene" id="PGSC0003DMT400086280">
    <property type="protein sequence ID" value="PGSC0003DMT400086280"/>
    <property type="gene ID" value="PGSC0003DMG400035851"/>
</dbReference>
<protein>
    <submittedName>
        <fullName evidence="1">Uncharacterized protein</fullName>
    </submittedName>
</protein>
<sequence>MLSISLGKNPQVDVETLPIEEVMPNPTTRPSGDVLQDGSFGLICRCACLSGRGRYSLDDRESHCCCLRPHRAEIKEYDVQIESNKFALDALTMRVEDCEKVQGAIDFVTALKAYIV</sequence>
<accession>M1DBE4</accession>
<organism evidence="1 2">
    <name type="scientific">Solanum tuberosum</name>
    <name type="common">Potato</name>
    <dbReference type="NCBI Taxonomy" id="4113"/>
    <lineage>
        <taxon>Eukaryota</taxon>
        <taxon>Viridiplantae</taxon>
        <taxon>Streptophyta</taxon>
        <taxon>Embryophyta</taxon>
        <taxon>Tracheophyta</taxon>
        <taxon>Spermatophyta</taxon>
        <taxon>Magnoliopsida</taxon>
        <taxon>eudicotyledons</taxon>
        <taxon>Gunneridae</taxon>
        <taxon>Pentapetalae</taxon>
        <taxon>asterids</taxon>
        <taxon>lamiids</taxon>
        <taxon>Solanales</taxon>
        <taxon>Solanaceae</taxon>
        <taxon>Solanoideae</taxon>
        <taxon>Solaneae</taxon>
        <taxon>Solanum</taxon>
    </lineage>
</organism>
<keyword evidence="2" id="KW-1185">Reference proteome</keyword>
<dbReference type="HOGENOM" id="CLU_2101245_0_0_1"/>
<reference evidence="1" key="2">
    <citation type="submission" date="2015-06" db="UniProtKB">
        <authorList>
            <consortium name="EnsemblPlants"/>
        </authorList>
    </citation>
    <scope>IDENTIFICATION</scope>
    <source>
        <strain evidence="1">DM1-3 516 R44</strain>
    </source>
</reference>
<name>M1DBE4_SOLTU</name>
<dbReference type="PaxDb" id="4113-PGSC0003DMT400086280"/>
<proteinExistence type="predicted"/>
<dbReference type="InParanoid" id="M1DBE4"/>